<keyword evidence="4" id="KW-0975">Bacterial flagellum</keyword>
<dbReference type="NCBIfam" id="TIGR02550">
    <property type="entry name" value="flagell_flgL"/>
    <property type="match status" value="1"/>
</dbReference>
<keyword evidence="8" id="KW-1185">Reference proteome</keyword>
<accession>A0A1E3LZF8</accession>
<comment type="caution">
    <text evidence="7">The sequence shown here is derived from an EMBL/GenBank/DDBJ whole genome shotgun (WGS) entry which is preliminary data.</text>
</comment>
<evidence type="ECO:0000256" key="2">
    <source>
        <dbReference type="ARBA" id="ARBA00004613"/>
    </source>
</evidence>
<dbReference type="InterPro" id="IPR046358">
    <property type="entry name" value="Flagellin_C"/>
</dbReference>
<comment type="similarity">
    <text evidence="3">Belongs to the bacterial flagellin family.</text>
</comment>
<dbReference type="Pfam" id="PF00669">
    <property type="entry name" value="Flagellin_N"/>
    <property type="match status" value="1"/>
</dbReference>
<dbReference type="InterPro" id="IPR013384">
    <property type="entry name" value="Flagell_FlgL"/>
</dbReference>
<dbReference type="InterPro" id="IPR001029">
    <property type="entry name" value="Flagellin_N"/>
</dbReference>
<feature type="domain" description="Flagellin C-terminal" evidence="6">
    <location>
        <begin position="219"/>
        <end position="301"/>
    </location>
</feature>
<dbReference type="OrthoDB" id="7389561at2"/>
<dbReference type="GO" id="GO:0005198">
    <property type="term" value="F:structural molecule activity"/>
    <property type="evidence" value="ECO:0007669"/>
    <property type="project" value="InterPro"/>
</dbReference>
<dbReference type="InterPro" id="IPR001492">
    <property type="entry name" value="Flagellin"/>
</dbReference>
<dbReference type="PANTHER" id="PTHR42792:SF1">
    <property type="entry name" value="FLAGELLAR HOOK-ASSOCIATED PROTEIN 3"/>
    <property type="match status" value="1"/>
</dbReference>
<dbReference type="Pfam" id="PF00700">
    <property type="entry name" value="Flagellin_C"/>
    <property type="match status" value="1"/>
</dbReference>
<evidence type="ECO:0000313" key="7">
    <source>
        <dbReference type="EMBL" id="ODP39113.1"/>
    </source>
</evidence>
<evidence type="ECO:0000256" key="1">
    <source>
        <dbReference type="ARBA" id="ARBA00004365"/>
    </source>
</evidence>
<keyword evidence="7" id="KW-0966">Cell projection</keyword>
<proteinExistence type="inferred from homology"/>
<dbReference type="Gene3D" id="1.20.1330.10">
    <property type="entry name" value="f41 fragment of flagellin, N-terminal domain"/>
    <property type="match status" value="1"/>
</dbReference>
<dbReference type="GO" id="GO:0005576">
    <property type="term" value="C:extracellular region"/>
    <property type="evidence" value="ECO:0007669"/>
    <property type="project" value="UniProtKB-SubCell"/>
</dbReference>
<comment type="subcellular location">
    <subcellularLocation>
        <location evidence="1">Bacterial flagellum</location>
    </subcellularLocation>
    <subcellularLocation>
        <location evidence="2">Secreted</location>
    </subcellularLocation>
</comment>
<reference evidence="7 8" key="1">
    <citation type="submission" date="2016-08" db="EMBL/GenBank/DDBJ databases">
        <title>Draft genome of the agarase producing Sphingomonas sp. MCT13.</title>
        <authorList>
            <person name="D'Andrea M.M."/>
            <person name="Rossolini G.M."/>
            <person name="Thaller M.C."/>
        </authorList>
    </citation>
    <scope>NUCLEOTIDE SEQUENCE [LARGE SCALE GENOMIC DNA]</scope>
    <source>
        <strain evidence="7 8">MCT13</strain>
    </source>
</reference>
<dbReference type="PANTHER" id="PTHR42792">
    <property type="entry name" value="FLAGELLIN"/>
    <property type="match status" value="1"/>
</dbReference>
<protein>
    <submittedName>
        <fullName evidence="7">Flagellar hook-associated protein 3</fullName>
    </submittedName>
</protein>
<feature type="domain" description="Flagellin N-terminal" evidence="5">
    <location>
        <begin position="20"/>
        <end position="138"/>
    </location>
</feature>
<sequence>MRVTTAQRFDRPSLMMAGLNKQADTLQTQIATGSKIAAPSDSATGWQQLSGLKRAGADDKAYDANIKTAQALLGETESALDAVTTQLQRAKAFAVQANNGTLPPEARASILKDVEAIITDLLGVANRQDSRGHPLFGGATGDTAFARQDDGSIAYVGGEDGMSIPIGDGQSIAATETGARAFGGIAGKDGETDMFAILASLAAALAPGAEADAIETAMDDLDVALSQVETTRASIGARAFRLDLEAERVTDAGIAREARRSGIEDVDTSEAITQLQKTLTVLQATQASFTKLTSLSLFDYLR</sequence>
<name>A0A1E3LZF8_9SPHN</name>
<dbReference type="Proteomes" id="UP000094487">
    <property type="component" value="Unassembled WGS sequence"/>
</dbReference>
<keyword evidence="7" id="KW-0969">Cilium</keyword>
<dbReference type="EMBL" id="MDDS01000008">
    <property type="protein sequence ID" value="ODP39113.1"/>
    <property type="molecule type" value="Genomic_DNA"/>
</dbReference>
<dbReference type="AlphaFoldDB" id="A0A1E3LZF8"/>
<evidence type="ECO:0000259" key="6">
    <source>
        <dbReference type="Pfam" id="PF00700"/>
    </source>
</evidence>
<dbReference type="GO" id="GO:0071973">
    <property type="term" value="P:bacterial-type flagellum-dependent cell motility"/>
    <property type="evidence" value="ECO:0007669"/>
    <property type="project" value="InterPro"/>
</dbReference>
<evidence type="ECO:0000256" key="3">
    <source>
        <dbReference type="ARBA" id="ARBA00005709"/>
    </source>
</evidence>
<evidence type="ECO:0000259" key="5">
    <source>
        <dbReference type="Pfam" id="PF00669"/>
    </source>
</evidence>
<keyword evidence="7" id="KW-0282">Flagellum</keyword>
<evidence type="ECO:0000256" key="4">
    <source>
        <dbReference type="ARBA" id="ARBA00023143"/>
    </source>
</evidence>
<dbReference type="GO" id="GO:0009424">
    <property type="term" value="C:bacterial-type flagellum hook"/>
    <property type="evidence" value="ECO:0007669"/>
    <property type="project" value="InterPro"/>
</dbReference>
<gene>
    <name evidence="7" type="ORF">BFL28_11855</name>
</gene>
<dbReference type="SUPFAM" id="SSF64518">
    <property type="entry name" value="Phase 1 flagellin"/>
    <property type="match status" value="1"/>
</dbReference>
<dbReference type="STRING" id="1888892.BFL28_11855"/>
<organism evidence="7 8">
    <name type="scientific">Sphingomonas turrisvirgatae</name>
    <dbReference type="NCBI Taxonomy" id="1888892"/>
    <lineage>
        <taxon>Bacteria</taxon>
        <taxon>Pseudomonadati</taxon>
        <taxon>Pseudomonadota</taxon>
        <taxon>Alphaproteobacteria</taxon>
        <taxon>Sphingomonadales</taxon>
        <taxon>Sphingomonadaceae</taxon>
        <taxon>Sphingomonas</taxon>
    </lineage>
</organism>
<evidence type="ECO:0000313" key="8">
    <source>
        <dbReference type="Proteomes" id="UP000094487"/>
    </source>
</evidence>